<keyword evidence="3" id="KW-1185">Reference proteome</keyword>
<accession>A0A4R3MYZ7</accession>
<keyword evidence="1" id="KW-0472">Membrane</keyword>
<comment type="caution">
    <text evidence="2">The sequence shown here is derived from an EMBL/GenBank/DDBJ whole genome shotgun (WGS) entry which is preliminary data.</text>
</comment>
<keyword evidence="1" id="KW-1133">Transmembrane helix</keyword>
<gene>
    <name evidence="2" type="ORF">EDC35_108136</name>
</gene>
<organism evidence="2 3">
    <name type="scientific">Thiobaca trueperi</name>
    <dbReference type="NCBI Taxonomy" id="127458"/>
    <lineage>
        <taxon>Bacteria</taxon>
        <taxon>Pseudomonadati</taxon>
        <taxon>Pseudomonadota</taxon>
        <taxon>Gammaproteobacteria</taxon>
        <taxon>Chromatiales</taxon>
        <taxon>Chromatiaceae</taxon>
        <taxon>Thiobaca</taxon>
    </lineage>
</organism>
<dbReference type="RefSeq" id="WP_132978035.1">
    <property type="nucleotide sequence ID" value="NZ_SMAO01000008.1"/>
</dbReference>
<evidence type="ECO:0000313" key="2">
    <source>
        <dbReference type="EMBL" id="TCT19529.1"/>
    </source>
</evidence>
<dbReference type="AlphaFoldDB" id="A0A4R3MYZ7"/>
<reference evidence="2 3" key="1">
    <citation type="submission" date="2019-03" db="EMBL/GenBank/DDBJ databases">
        <title>Genomic Encyclopedia of Type Strains, Phase IV (KMG-IV): sequencing the most valuable type-strain genomes for metagenomic binning, comparative biology and taxonomic classification.</title>
        <authorList>
            <person name="Goeker M."/>
        </authorList>
    </citation>
    <scope>NUCLEOTIDE SEQUENCE [LARGE SCALE GENOMIC DNA]</scope>
    <source>
        <strain evidence="2 3">DSM 13587</strain>
    </source>
</reference>
<dbReference type="EMBL" id="SMAO01000008">
    <property type="protein sequence ID" value="TCT19529.1"/>
    <property type="molecule type" value="Genomic_DNA"/>
</dbReference>
<dbReference type="Proteomes" id="UP000295717">
    <property type="component" value="Unassembled WGS sequence"/>
</dbReference>
<proteinExistence type="predicted"/>
<sequence>MNAVRISAFALIIAGGLGLAYGGFSYTKSTQQAQVGPLELTVNEQETVNIPIWAGVAAIAVGALLLVAPRNS</sequence>
<keyword evidence="1" id="KW-0812">Transmembrane</keyword>
<name>A0A4R3MYZ7_9GAMM</name>
<protein>
    <submittedName>
        <fullName evidence="2">Uncharacterized protein</fullName>
    </submittedName>
</protein>
<feature type="transmembrane region" description="Helical" evidence="1">
    <location>
        <begin position="50"/>
        <end position="68"/>
    </location>
</feature>
<evidence type="ECO:0000313" key="3">
    <source>
        <dbReference type="Proteomes" id="UP000295717"/>
    </source>
</evidence>
<evidence type="ECO:0000256" key="1">
    <source>
        <dbReference type="SAM" id="Phobius"/>
    </source>
</evidence>